<feature type="compositionally biased region" description="Basic and acidic residues" evidence="1">
    <location>
        <begin position="81"/>
        <end position="93"/>
    </location>
</feature>
<proteinExistence type="predicted"/>
<accession>A0A8H6XP35</accession>
<evidence type="ECO:0000313" key="2">
    <source>
        <dbReference type="EMBL" id="KAF7344159.1"/>
    </source>
</evidence>
<sequence>MSGEGNKFETLIANVFGGTGGVGGMGGVTGGGGGMGQGPSVNFDIQVVGTLTNNIGGIYTIHAEEFREAVVSGNSKFPRRAPLEPEVTNREGETVVPGNSKFPRRAPLGPEGTNRKGSPDGKYDF</sequence>
<dbReference type="AlphaFoldDB" id="A0A8H6XP35"/>
<dbReference type="Proteomes" id="UP000620124">
    <property type="component" value="Unassembled WGS sequence"/>
</dbReference>
<name>A0A8H6XP35_9AGAR</name>
<comment type="caution">
    <text evidence="2">The sequence shown here is derived from an EMBL/GenBank/DDBJ whole genome shotgun (WGS) entry which is preliminary data.</text>
</comment>
<feature type="region of interest" description="Disordered" evidence="1">
    <location>
        <begin position="73"/>
        <end position="125"/>
    </location>
</feature>
<keyword evidence="3" id="KW-1185">Reference proteome</keyword>
<reference evidence="2" key="1">
    <citation type="submission" date="2020-05" db="EMBL/GenBank/DDBJ databases">
        <title>Mycena genomes resolve the evolution of fungal bioluminescence.</title>
        <authorList>
            <person name="Tsai I.J."/>
        </authorList>
    </citation>
    <scope>NUCLEOTIDE SEQUENCE</scope>
    <source>
        <strain evidence="2">CCC161011</strain>
    </source>
</reference>
<organism evidence="2 3">
    <name type="scientific">Mycena venus</name>
    <dbReference type="NCBI Taxonomy" id="2733690"/>
    <lineage>
        <taxon>Eukaryota</taxon>
        <taxon>Fungi</taxon>
        <taxon>Dikarya</taxon>
        <taxon>Basidiomycota</taxon>
        <taxon>Agaricomycotina</taxon>
        <taxon>Agaricomycetes</taxon>
        <taxon>Agaricomycetidae</taxon>
        <taxon>Agaricales</taxon>
        <taxon>Marasmiineae</taxon>
        <taxon>Mycenaceae</taxon>
        <taxon>Mycena</taxon>
    </lineage>
</organism>
<gene>
    <name evidence="2" type="ORF">MVEN_01706100</name>
</gene>
<dbReference type="EMBL" id="JACAZI010000015">
    <property type="protein sequence ID" value="KAF7344159.1"/>
    <property type="molecule type" value="Genomic_DNA"/>
</dbReference>
<feature type="compositionally biased region" description="Basic and acidic residues" evidence="1">
    <location>
        <begin position="113"/>
        <end position="125"/>
    </location>
</feature>
<evidence type="ECO:0000256" key="1">
    <source>
        <dbReference type="SAM" id="MobiDB-lite"/>
    </source>
</evidence>
<dbReference type="OrthoDB" id="10513948at2759"/>
<protein>
    <submittedName>
        <fullName evidence="2">Uncharacterized protein</fullName>
    </submittedName>
</protein>
<evidence type="ECO:0000313" key="3">
    <source>
        <dbReference type="Proteomes" id="UP000620124"/>
    </source>
</evidence>